<feature type="transmembrane region" description="Helical" evidence="5">
    <location>
        <begin position="176"/>
        <end position="199"/>
    </location>
</feature>
<evidence type="ECO:0000256" key="2">
    <source>
        <dbReference type="ARBA" id="ARBA00022692"/>
    </source>
</evidence>
<evidence type="ECO:0000313" key="6">
    <source>
        <dbReference type="EMBL" id="SEC10585.1"/>
    </source>
</evidence>
<accession>A0A1H4PT50</accession>
<organism evidence="6 7">
    <name type="scientific">Arthrobacter woluwensis</name>
    <dbReference type="NCBI Taxonomy" id="156980"/>
    <lineage>
        <taxon>Bacteria</taxon>
        <taxon>Bacillati</taxon>
        <taxon>Actinomycetota</taxon>
        <taxon>Actinomycetes</taxon>
        <taxon>Micrococcales</taxon>
        <taxon>Micrococcaceae</taxon>
        <taxon>Arthrobacter</taxon>
    </lineage>
</organism>
<dbReference type="EMBL" id="FNSN01000003">
    <property type="protein sequence ID" value="SEC10585.1"/>
    <property type="molecule type" value="Genomic_DNA"/>
</dbReference>
<dbReference type="AlphaFoldDB" id="A0A1H4PT50"/>
<dbReference type="InterPro" id="IPR044878">
    <property type="entry name" value="UbiA_sf"/>
</dbReference>
<dbReference type="GO" id="GO:0016765">
    <property type="term" value="F:transferase activity, transferring alkyl or aryl (other than methyl) groups"/>
    <property type="evidence" value="ECO:0007669"/>
    <property type="project" value="InterPro"/>
</dbReference>
<gene>
    <name evidence="6" type="ORF">SAMN04489745_2085</name>
</gene>
<dbReference type="Pfam" id="PF01040">
    <property type="entry name" value="UbiA"/>
    <property type="match status" value="1"/>
</dbReference>
<evidence type="ECO:0000256" key="3">
    <source>
        <dbReference type="ARBA" id="ARBA00022989"/>
    </source>
</evidence>
<feature type="transmembrane region" description="Helical" evidence="5">
    <location>
        <begin position="29"/>
        <end position="51"/>
    </location>
</feature>
<dbReference type="GO" id="GO:0016020">
    <property type="term" value="C:membrane"/>
    <property type="evidence" value="ECO:0007669"/>
    <property type="project" value="UniProtKB-SubCell"/>
</dbReference>
<feature type="transmembrane region" description="Helical" evidence="5">
    <location>
        <begin position="279"/>
        <end position="299"/>
    </location>
</feature>
<name>A0A1H4PT50_9MICC</name>
<sequence length="301" mass="32176">MTRTADLLRKVFVASRPISWPNTAFPFAAAYFLTAGVVDWKLVVGTLFFLIPYNAAMYGTNDVFDYESDLRNPRKGGVEGAVLDPSLHRPVLYLVWGSCVPFVIALVLGGGPWSWVVLAVSLFAVAAYSVAGLRFKEKPVLDSITSSTHFVSPALYGLVLAGWAPGGSAVVTPDDAAVGVSVLCAFFLWGMASHAFGAIQDILPDRAAGIDSIGTLLGSRVTLGLVLVCYTAAGAVLLVTGGPVRWTGLLAIPYLLNVAPYLGVRDETSERTRPGWRRFLWLNYLTGFAVTLTMIGLSLGI</sequence>
<keyword evidence="3 5" id="KW-1133">Transmembrane helix</keyword>
<evidence type="ECO:0000256" key="4">
    <source>
        <dbReference type="ARBA" id="ARBA00023136"/>
    </source>
</evidence>
<feature type="transmembrane region" description="Helical" evidence="5">
    <location>
        <begin position="115"/>
        <end position="135"/>
    </location>
</feature>
<feature type="transmembrane region" description="Helical" evidence="5">
    <location>
        <begin position="147"/>
        <end position="164"/>
    </location>
</feature>
<evidence type="ECO:0000313" key="7">
    <source>
        <dbReference type="Proteomes" id="UP000182652"/>
    </source>
</evidence>
<keyword evidence="6" id="KW-0808">Transferase</keyword>
<dbReference type="CDD" id="cd13966">
    <property type="entry name" value="PT_UbiA_4"/>
    <property type="match status" value="1"/>
</dbReference>
<evidence type="ECO:0000256" key="1">
    <source>
        <dbReference type="ARBA" id="ARBA00004141"/>
    </source>
</evidence>
<feature type="transmembrane region" description="Helical" evidence="5">
    <location>
        <begin position="220"/>
        <end position="240"/>
    </location>
</feature>
<comment type="subcellular location">
    <subcellularLocation>
        <location evidence="1">Membrane</location>
        <topology evidence="1">Multi-pass membrane protein</topology>
    </subcellularLocation>
</comment>
<proteinExistence type="predicted"/>
<reference evidence="6 7" key="1">
    <citation type="submission" date="2016-10" db="EMBL/GenBank/DDBJ databases">
        <authorList>
            <person name="de Groot N.N."/>
        </authorList>
    </citation>
    <scope>NUCLEOTIDE SEQUENCE [LARGE SCALE GENOMIC DNA]</scope>
    <source>
        <strain evidence="6 7">DSM 10495</strain>
    </source>
</reference>
<dbReference type="STRING" id="156980.SAMN04489745_2085"/>
<protein>
    <submittedName>
        <fullName evidence="6">4-hydroxybenzoate polyprenyltransferase</fullName>
    </submittedName>
</protein>
<keyword evidence="2 5" id="KW-0812">Transmembrane</keyword>
<feature type="transmembrane region" description="Helical" evidence="5">
    <location>
        <begin position="91"/>
        <end position="109"/>
    </location>
</feature>
<dbReference type="InterPro" id="IPR000537">
    <property type="entry name" value="UbiA_prenyltransferase"/>
</dbReference>
<dbReference type="RefSeq" id="WP_066213042.1">
    <property type="nucleotide sequence ID" value="NZ_FNSN01000003.1"/>
</dbReference>
<dbReference type="NCBIfam" id="NF009608">
    <property type="entry name" value="PRK13105.1"/>
    <property type="match status" value="1"/>
</dbReference>
<dbReference type="Gene3D" id="1.20.120.1780">
    <property type="entry name" value="UbiA prenyltransferase"/>
    <property type="match status" value="1"/>
</dbReference>
<keyword evidence="7" id="KW-1185">Reference proteome</keyword>
<evidence type="ECO:0000256" key="5">
    <source>
        <dbReference type="SAM" id="Phobius"/>
    </source>
</evidence>
<keyword evidence="4 5" id="KW-0472">Membrane</keyword>
<dbReference type="Proteomes" id="UP000182652">
    <property type="component" value="Unassembled WGS sequence"/>
</dbReference>
<dbReference type="Gene3D" id="1.10.357.140">
    <property type="entry name" value="UbiA prenyltransferase"/>
    <property type="match status" value="1"/>
</dbReference>
<feature type="transmembrane region" description="Helical" evidence="5">
    <location>
        <begin position="246"/>
        <end position="264"/>
    </location>
</feature>